<dbReference type="OrthoDB" id="6118198at2"/>
<evidence type="ECO:0000313" key="12">
    <source>
        <dbReference type="Proteomes" id="UP000287908"/>
    </source>
</evidence>
<name>A0A432ZEK1_9GAMM</name>
<evidence type="ECO:0000256" key="7">
    <source>
        <dbReference type="ARBA" id="ARBA00022692"/>
    </source>
</evidence>
<dbReference type="Proteomes" id="UP000287908">
    <property type="component" value="Unassembled WGS sequence"/>
</dbReference>
<organism evidence="11 12">
    <name type="scientific">Idiomarina seosinensis</name>
    <dbReference type="NCBI Taxonomy" id="281739"/>
    <lineage>
        <taxon>Bacteria</taxon>
        <taxon>Pseudomonadati</taxon>
        <taxon>Pseudomonadota</taxon>
        <taxon>Gammaproteobacteria</taxon>
        <taxon>Alteromonadales</taxon>
        <taxon>Idiomarinaceae</taxon>
        <taxon>Idiomarina</taxon>
    </lineage>
</organism>
<evidence type="ECO:0000256" key="10">
    <source>
        <dbReference type="ARBA" id="ARBA00030772"/>
    </source>
</evidence>
<proteinExistence type="inferred from homology"/>
<keyword evidence="7" id="KW-0812">Transmembrane</keyword>
<dbReference type="GO" id="GO:0015628">
    <property type="term" value="P:protein secretion by the type II secretion system"/>
    <property type="evidence" value="ECO:0007669"/>
    <property type="project" value="InterPro"/>
</dbReference>
<evidence type="ECO:0000256" key="5">
    <source>
        <dbReference type="ARBA" id="ARBA00022475"/>
    </source>
</evidence>
<keyword evidence="9" id="KW-0472">Membrane</keyword>
<keyword evidence="8" id="KW-0653">Protein transport</keyword>
<gene>
    <name evidence="11" type="ORF">CWI81_06525</name>
</gene>
<accession>A0A432ZEK1</accession>
<keyword evidence="5" id="KW-1003">Cell membrane</keyword>
<evidence type="ECO:0000313" key="11">
    <source>
        <dbReference type="EMBL" id="RUO75782.1"/>
    </source>
</evidence>
<evidence type="ECO:0000256" key="2">
    <source>
        <dbReference type="ARBA" id="ARBA00007208"/>
    </source>
</evidence>
<evidence type="ECO:0000256" key="6">
    <source>
        <dbReference type="ARBA" id="ARBA00022519"/>
    </source>
</evidence>
<dbReference type="InterPro" id="IPR022792">
    <property type="entry name" value="T2SS_protein-GspN"/>
</dbReference>
<evidence type="ECO:0000256" key="3">
    <source>
        <dbReference type="ARBA" id="ARBA00021563"/>
    </source>
</evidence>
<evidence type="ECO:0000256" key="8">
    <source>
        <dbReference type="ARBA" id="ARBA00022927"/>
    </source>
</evidence>
<evidence type="ECO:0000256" key="9">
    <source>
        <dbReference type="ARBA" id="ARBA00023136"/>
    </source>
</evidence>
<dbReference type="GO" id="GO:0005886">
    <property type="term" value="C:plasma membrane"/>
    <property type="evidence" value="ECO:0007669"/>
    <property type="project" value="UniProtKB-SubCell"/>
</dbReference>
<evidence type="ECO:0000256" key="1">
    <source>
        <dbReference type="ARBA" id="ARBA00004533"/>
    </source>
</evidence>
<dbReference type="GO" id="GO:0015627">
    <property type="term" value="C:type II protein secretion system complex"/>
    <property type="evidence" value="ECO:0007669"/>
    <property type="project" value="InterPro"/>
</dbReference>
<keyword evidence="12" id="KW-1185">Reference proteome</keyword>
<protein>
    <recommendedName>
        <fullName evidence="3">Type II secretion system protein N</fullName>
    </recommendedName>
    <alternativeName>
        <fullName evidence="10">General secretion pathway protein N</fullName>
    </alternativeName>
</protein>
<dbReference type="RefSeq" id="WP_126784511.1">
    <property type="nucleotide sequence ID" value="NZ_PIQF01000002.1"/>
</dbReference>
<dbReference type="AlphaFoldDB" id="A0A432ZEK1"/>
<evidence type="ECO:0000256" key="4">
    <source>
        <dbReference type="ARBA" id="ARBA00022448"/>
    </source>
</evidence>
<dbReference type="Pfam" id="PF01203">
    <property type="entry name" value="T2SSN"/>
    <property type="match status" value="1"/>
</dbReference>
<keyword evidence="4" id="KW-0813">Transport</keyword>
<keyword evidence="6" id="KW-0997">Cell inner membrane</keyword>
<sequence length="245" mass="26921">MKRWILWIIITLVLLVVYAPARALYWVQLPAGISLNQVSGSLWNGSAGQLKVNQQWFYDVSWSLSPTQLLAGRVALQLNVPATENDIAGQGELTYSTAGLKLNELEVAGQLAPLLALTDVAMPIETRGNWQLTLKEYQLQLPLEQRWCEQLTGSAEGQNIEVLVNNQWLSLGEFPLQLGCSEQGAIKLAMAGNNSLGLNFNGTIDSNDVSISGTVRPNPRTPEGLAEMFTYLGQADSQGRYRFSI</sequence>
<reference evidence="11 12" key="1">
    <citation type="journal article" date="2011" name="Front. Microbiol.">
        <title>Genomic signatures of strain selection and enhancement in Bacillus atrophaeus var. globigii, a historical biowarfare simulant.</title>
        <authorList>
            <person name="Gibbons H.S."/>
            <person name="Broomall S.M."/>
            <person name="McNew L.A."/>
            <person name="Daligault H."/>
            <person name="Chapman C."/>
            <person name="Bruce D."/>
            <person name="Karavis M."/>
            <person name="Krepps M."/>
            <person name="McGregor P.A."/>
            <person name="Hong C."/>
            <person name="Park K.H."/>
            <person name="Akmal A."/>
            <person name="Feldman A."/>
            <person name="Lin J.S."/>
            <person name="Chang W.E."/>
            <person name="Higgs B.W."/>
            <person name="Demirev P."/>
            <person name="Lindquist J."/>
            <person name="Liem A."/>
            <person name="Fochler E."/>
            <person name="Read T.D."/>
            <person name="Tapia R."/>
            <person name="Johnson S."/>
            <person name="Bishop-Lilly K.A."/>
            <person name="Detter C."/>
            <person name="Han C."/>
            <person name="Sozhamannan S."/>
            <person name="Rosenzweig C.N."/>
            <person name="Skowronski E.W."/>
        </authorList>
    </citation>
    <scope>NUCLEOTIDE SEQUENCE [LARGE SCALE GENOMIC DNA]</scope>
    <source>
        <strain evidence="11 12">CL-SP19</strain>
    </source>
</reference>
<comment type="caution">
    <text evidence="11">The sequence shown here is derived from an EMBL/GenBank/DDBJ whole genome shotgun (WGS) entry which is preliminary data.</text>
</comment>
<comment type="subcellular location">
    <subcellularLocation>
        <location evidence="1">Cell inner membrane</location>
    </subcellularLocation>
</comment>
<comment type="similarity">
    <text evidence="2">Belongs to the GSP N family.</text>
</comment>
<dbReference type="EMBL" id="PIQF01000002">
    <property type="protein sequence ID" value="RUO75782.1"/>
    <property type="molecule type" value="Genomic_DNA"/>
</dbReference>